<name>A0ABQ2WN80_9ALTE</name>
<proteinExistence type="predicted"/>
<dbReference type="CDD" id="cd06127">
    <property type="entry name" value="DEDDh"/>
    <property type="match status" value="1"/>
</dbReference>
<dbReference type="RefSeq" id="WP_189482145.1">
    <property type="nucleotide sequence ID" value="NZ_BMYR01000005.1"/>
</dbReference>
<evidence type="ECO:0000313" key="8">
    <source>
        <dbReference type="Proteomes" id="UP000634667"/>
    </source>
</evidence>
<dbReference type="InterPro" id="IPR036397">
    <property type="entry name" value="RNaseH_sf"/>
</dbReference>
<comment type="catalytic activity">
    <reaction evidence="5">
        <text>DNA(n) + a 2'-deoxyribonucleoside 5'-triphosphate = DNA(n+1) + diphosphate</text>
        <dbReference type="Rhea" id="RHEA:22508"/>
        <dbReference type="Rhea" id="RHEA-COMP:17339"/>
        <dbReference type="Rhea" id="RHEA-COMP:17340"/>
        <dbReference type="ChEBI" id="CHEBI:33019"/>
        <dbReference type="ChEBI" id="CHEBI:61560"/>
        <dbReference type="ChEBI" id="CHEBI:173112"/>
        <dbReference type="EC" id="2.7.7.7"/>
    </reaction>
</comment>
<dbReference type="Pfam" id="PF00929">
    <property type="entry name" value="RNase_T"/>
    <property type="match status" value="1"/>
</dbReference>
<evidence type="ECO:0000313" key="7">
    <source>
        <dbReference type="EMBL" id="GGW60042.1"/>
    </source>
</evidence>
<protein>
    <recommendedName>
        <fullName evidence="1">DNA-directed DNA polymerase</fullName>
        <ecNumber evidence="1">2.7.7.7</ecNumber>
    </recommendedName>
</protein>
<evidence type="ECO:0000256" key="3">
    <source>
        <dbReference type="ARBA" id="ARBA00022801"/>
    </source>
</evidence>
<sequence length="219" mass="25098">MFAWLKKKPALYDDVKRFNAITAPALSTPARTCRYLAIDLETTGLHARQDHIVSIGWVPIVDQQILLPQAQHFLIKPPVSVGQSAIYHGVHDKDLKDASELSEVLQLLLQEFSGHYFIAHHCRLDRAFLELAFQRYFGKVPKMHFIDTLNIEWYRMQKQGIVMKKDALRLPNCLARYKLPVSAQHHALEDAYSCALLYLAQLKKSHAEITIADLLVQSR</sequence>
<evidence type="ECO:0000256" key="4">
    <source>
        <dbReference type="ARBA" id="ARBA00022839"/>
    </source>
</evidence>
<dbReference type="EC" id="2.7.7.7" evidence="1"/>
<keyword evidence="3" id="KW-0378">Hydrolase</keyword>
<dbReference type="SMART" id="SM00479">
    <property type="entry name" value="EXOIII"/>
    <property type="match status" value="1"/>
</dbReference>
<dbReference type="InterPro" id="IPR006054">
    <property type="entry name" value="DnaQ"/>
</dbReference>
<accession>A0ABQ2WN80</accession>
<keyword evidence="4" id="KW-0269">Exonuclease</keyword>
<reference evidence="8" key="1">
    <citation type="journal article" date="2019" name="Int. J. Syst. Evol. Microbiol.">
        <title>The Global Catalogue of Microorganisms (GCM) 10K type strain sequencing project: providing services to taxonomists for standard genome sequencing and annotation.</title>
        <authorList>
            <consortium name="The Broad Institute Genomics Platform"/>
            <consortium name="The Broad Institute Genome Sequencing Center for Infectious Disease"/>
            <person name="Wu L."/>
            <person name="Ma J."/>
        </authorList>
    </citation>
    <scope>NUCLEOTIDE SEQUENCE [LARGE SCALE GENOMIC DNA]</scope>
    <source>
        <strain evidence="8">KCTC 23723</strain>
    </source>
</reference>
<evidence type="ECO:0000256" key="2">
    <source>
        <dbReference type="ARBA" id="ARBA00022722"/>
    </source>
</evidence>
<dbReference type="InterPro" id="IPR013520">
    <property type="entry name" value="Ribonucl_H"/>
</dbReference>
<evidence type="ECO:0000259" key="6">
    <source>
        <dbReference type="SMART" id="SM00479"/>
    </source>
</evidence>
<evidence type="ECO:0000256" key="5">
    <source>
        <dbReference type="ARBA" id="ARBA00049244"/>
    </source>
</evidence>
<dbReference type="EMBL" id="BMYR01000005">
    <property type="protein sequence ID" value="GGW60042.1"/>
    <property type="molecule type" value="Genomic_DNA"/>
</dbReference>
<dbReference type="NCBIfam" id="TIGR00573">
    <property type="entry name" value="dnaq"/>
    <property type="match status" value="1"/>
</dbReference>
<evidence type="ECO:0000256" key="1">
    <source>
        <dbReference type="ARBA" id="ARBA00012417"/>
    </source>
</evidence>
<dbReference type="SUPFAM" id="SSF53098">
    <property type="entry name" value="Ribonuclease H-like"/>
    <property type="match status" value="1"/>
</dbReference>
<keyword evidence="2" id="KW-0540">Nuclease</keyword>
<dbReference type="InterPro" id="IPR012337">
    <property type="entry name" value="RNaseH-like_sf"/>
</dbReference>
<dbReference type="PANTHER" id="PTHR30231">
    <property type="entry name" value="DNA POLYMERASE III SUBUNIT EPSILON"/>
    <property type="match status" value="1"/>
</dbReference>
<dbReference type="PANTHER" id="PTHR30231:SF4">
    <property type="entry name" value="PROTEIN NEN2"/>
    <property type="match status" value="1"/>
</dbReference>
<organism evidence="7 8">
    <name type="scientific">Alishewanella tabrizica</name>
    <dbReference type="NCBI Taxonomy" id="671278"/>
    <lineage>
        <taxon>Bacteria</taxon>
        <taxon>Pseudomonadati</taxon>
        <taxon>Pseudomonadota</taxon>
        <taxon>Gammaproteobacteria</taxon>
        <taxon>Alteromonadales</taxon>
        <taxon>Alteromonadaceae</taxon>
        <taxon>Alishewanella</taxon>
    </lineage>
</organism>
<keyword evidence="8" id="KW-1185">Reference proteome</keyword>
<gene>
    <name evidence="7" type="ORF">GCM10008111_15270</name>
</gene>
<feature type="domain" description="Exonuclease" evidence="6">
    <location>
        <begin position="34"/>
        <end position="207"/>
    </location>
</feature>
<dbReference type="Gene3D" id="3.30.420.10">
    <property type="entry name" value="Ribonuclease H-like superfamily/Ribonuclease H"/>
    <property type="match status" value="1"/>
</dbReference>
<dbReference type="Proteomes" id="UP000634667">
    <property type="component" value="Unassembled WGS sequence"/>
</dbReference>
<comment type="caution">
    <text evidence="7">The sequence shown here is derived from an EMBL/GenBank/DDBJ whole genome shotgun (WGS) entry which is preliminary data.</text>
</comment>